<evidence type="ECO:0000259" key="5">
    <source>
        <dbReference type="PROSITE" id="PS50977"/>
    </source>
</evidence>
<evidence type="ECO:0000256" key="1">
    <source>
        <dbReference type="ARBA" id="ARBA00023015"/>
    </source>
</evidence>
<comment type="caution">
    <text evidence="6">The sequence shown here is derived from an EMBL/GenBank/DDBJ whole genome shotgun (WGS) entry which is preliminary data.</text>
</comment>
<evidence type="ECO:0000313" key="7">
    <source>
        <dbReference type="Proteomes" id="UP001299596"/>
    </source>
</evidence>
<gene>
    <name evidence="6" type="ORF">K6T79_16905</name>
</gene>
<dbReference type="InterPro" id="IPR001647">
    <property type="entry name" value="HTH_TetR"/>
</dbReference>
<dbReference type="SUPFAM" id="SSF46689">
    <property type="entry name" value="Homeodomain-like"/>
    <property type="match status" value="1"/>
</dbReference>
<accession>A0ABU5XN48</accession>
<dbReference type="RefSeq" id="WP_225404350.1">
    <property type="nucleotide sequence ID" value="NZ_JAYJJR010000011.1"/>
</dbReference>
<dbReference type="PANTHER" id="PTHR47506">
    <property type="entry name" value="TRANSCRIPTIONAL REGULATORY PROTEIN"/>
    <property type="match status" value="1"/>
</dbReference>
<feature type="DNA-binding region" description="H-T-H motif" evidence="4">
    <location>
        <begin position="31"/>
        <end position="50"/>
    </location>
</feature>
<proteinExistence type="predicted"/>
<dbReference type="PROSITE" id="PS50977">
    <property type="entry name" value="HTH_TETR_2"/>
    <property type="match status" value="1"/>
</dbReference>
<feature type="domain" description="HTH tetR-type" evidence="5">
    <location>
        <begin position="8"/>
        <end position="68"/>
    </location>
</feature>
<dbReference type="PANTHER" id="PTHR47506:SF1">
    <property type="entry name" value="HTH-TYPE TRANSCRIPTIONAL REGULATOR YJDC"/>
    <property type="match status" value="1"/>
</dbReference>
<keyword evidence="3" id="KW-0804">Transcription</keyword>
<dbReference type="InterPro" id="IPR036271">
    <property type="entry name" value="Tet_transcr_reg_TetR-rel_C_sf"/>
</dbReference>
<evidence type="ECO:0000313" key="6">
    <source>
        <dbReference type="EMBL" id="MEB3022727.1"/>
    </source>
</evidence>
<dbReference type="Gene3D" id="1.10.357.10">
    <property type="entry name" value="Tetracycline Repressor, domain 2"/>
    <property type="match status" value="1"/>
</dbReference>
<dbReference type="Proteomes" id="UP001299596">
    <property type="component" value="Unassembled WGS sequence"/>
</dbReference>
<dbReference type="Pfam" id="PF00440">
    <property type="entry name" value="TetR_N"/>
    <property type="match status" value="1"/>
</dbReference>
<keyword evidence="1" id="KW-0805">Transcription regulation</keyword>
<dbReference type="EMBL" id="JAYJJR010000011">
    <property type="protein sequence ID" value="MEB3022727.1"/>
    <property type="molecule type" value="Genomic_DNA"/>
</dbReference>
<keyword evidence="2 4" id="KW-0238">DNA-binding</keyword>
<evidence type="ECO:0000256" key="3">
    <source>
        <dbReference type="ARBA" id="ARBA00023163"/>
    </source>
</evidence>
<dbReference type="SUPFAM" id="SSF48498">
    <property type="entry name" value="Tetracyclin repressor-like, C-terminal domain"/>
    <property type="match status" value="1"/>
</dbReference>
<sequence length="199" mass="21732">MAAPAKALTHKERLLRQGMRSFYASGFHGTTVDAILAASGVPKGSFYHHFGSKDAFGLAVLDRYMHLQLDALAKWADDETLSTTDKLTGYFTELTRAFVRSDFQRACLAGKFSTELAADSEPFRDRLDTALAGWHRALSELLRAGQKRGDVRDDRCAEDLSHSVLALIQGAFVIALSARDTRTLEAVSASFGPLIQPPG</sequence>
<evidence type="ECO:0000256" key="4">
    <source>
        <dbReference type="PROSITE-ProRule" id="PRU00335"/>
    </source>
</evidence>
<name>A0ABU5XN48_9MYCO</name>
<keyword evidence="7" id="KW-1185">Reference proteome</keyword>
<protein>
    <submittedName>
        <fullName evidence="6">TetR/AcrR family transcriptional regulator</fullName>
    </submittedName>
</protein>
<dbReference type="InterPro" id="IPR009057">
    <property type="entry name" value="Homeodomain-like_sf"/>
</dbReference>
<reference evidence="6 7" key="1">
    <citation type="submission" date="2023-12" db="EMBL/GenBank/DDBJ databases">
        <title>Description of new species of Mycobacterium terrae complex isolated from sewage at the Sao Paulo Zoological Park Foundation in Brazil.</title>
        <authorList>
            <person name="Romagnoli C.L."/>
            <person name="Conceicao E.C."/>
            <person name="Machado E."/>
            <person name="Barreto L.B.P.F."/>
            <person name="Sharma A."/>
            <person name="Silva N.M."/>
            <person name="Marques L.E."/>
            <person name="Juliana M.A."/>
            <person name="Lourenco M.C.S."/>
            <person name="Digiampietri L.A."/>
            <person name="Suffys P.N."/>
            <person name="Viana-Niero C."/>
        </authorList>
    </citation>
    <scope>NUCLEOTIDE SEQUENCE [LARGE SCALE GENOMIC DNA]</scope>
    <source>
        <strain evidence="6 7">MYC098</strain>
    </source>
</reference>
<evidence type="ECO:0000256" key="2">
    <source>
        <dbReference type="ARBA" id="ARBA00023125"/>
    </source>
</evidence>
<dbReference type="Pfam" id="PF21993">
    <property type="entry name" value="TetR_C_13_2"/>
    <property type="match status" value="1"/>
</dbReference>
<organism evidence="6 7">
    <name type="scientific">[Mycobacterium] crassicus</name>
    <dbReference type="NCBI Taxonomy" id="2872309"/>
    <lineage>
        <taxon>Bacteria</taxon>
        <taxon>Bacillati</taxon>
        <taxon>Actinomycetota</taxon>
        <taxon>Actinomycetes</taxon>
        <taxon>Mycobacteriales</taxon>
        <taxon>Mycobacteriaceae</taxon>
        <taxon>Mycolicibacter</taxon>
    </lineage>
</organism>
<dbReference type="InterPro" id="IPR054156">
    <property type="entry name" value="YxaF_TetR_C"/>
</dbReference>